<evidence type="ECO:0000313" key="2">
    <source>
        <dbReference type="EMBL" id="SFK81412.1"/>
    </source>
</evidence>
<keyword evidence="1" id="KW-1133">Transmembrane helix</keyword>
<dbReference type="AlphaFoldDB" id="A0AA94HFV9"/>
<dbReference type="EMBL" id="FOTB01000004">
    <property type="protein sequence ID" value="SFK81412.1"/>
    <property type="molecule type" value="Genomic_DNA"/>
</dbReference>
<comment type="caution">
    <text evidence="2">The sequence shown here is derived from an EMBL/GenBank/DDBJ whole genome shotgun (WGS) entry which is preliminary data.</text>
</comment>
<organism evidence="2 3">
    <name type="scientific">Salinicoccus halodurans</name>
    <dbReference type="NCBI Taxonomy" id="407035"/>
    <lineage>
        <taxon>Bacteria</taxon>
        <taxon>Bacillati</taxon>
        <taxon>Bacillota</taxon>
        <taxon>Bacilli</taxon>
        <taxon>Bacillales</taxon>
        <taxon>Staphylococcaceae</taxon>
        <taxon>Salinicoccus</taxon>
    </lineage>
</organism>
<sequence>MNGGSAMKILTAGGIYVNTEHARHIELAGGFKIAGLVGSHSRHDVYIHTNFSTEETKITSAVKKSLRSQGVDPRYAGKVSAAYGRISKEGFESGSNLYETVKADVRFRKKLEAFDLFILTTDIAERDFRWLLAFANNHQIETHVFTCGEYSIRSGGDMVHVHPLYDTEAEDAERTPHPDYHARIDTIKDILTAGGVIERAPVERTFTEQPKTPLYDAGRFIAQIAALAAAAALIIGGAVFLLQKLSGPGEEYETDIDWQAPVDHGGCATVEECRDLGDRYLRELGEYVDIQDEPHVFIENRNRYDYITYAVDDDFELVNAEHENELPIGTEEEFMEIWERFTAIIPGERITSVSHFNLFSDGEGNTLAYVDIQPEGTTLGVDIRDNTNRASQYRTLIHEYGHIHSLPAEDFTEGCGGTELDCLKDGTLMAEYTERFWSQYGEKWIENKFKSDPEKEAFFNNNAGDFYVPYQALNPKEDFAVTFVAFITDRIPQGEGQLKDVKVRAFYEDPDLVALRVDILENLLAYEKERASDEA</sequence>
<dbReference type="Proteomes" id="UP000183090">
    <property type="component" value="Unassembled WGS sequence"/>
</dbReference>
<name>A0AA94HFV9_9STAP</name>
<reference evidence="2 3" key="1">
    <citation type="submission" date="2016-10" db="EMBL/GenBank/DDBJ databases">
        <authorList>
            <person name="Varghese N."/>
            <person name="Submissions S."/>
        </authorList>
    </citation>
    <scope>NUCLEOTIDE SEQUENCE [LARGE SCALE GENOMIC DNA]</scope>
    <source>
        <strain evidence="2 3">CGMCC 1.6501</strain>
    </source>
</reference>
<proteinExistence type="predicted"/>
<feature type="transmembrane region" description="Helical" evidence="1">
    <location>
        <begin position="220"/>
        <end position="242"/>
    </location>
</feature>
<evidence type="ECO:0000313" key="3">
    <source>
        <dbReference type="Proteomes" id="UP000183090"/>
    </source>
</evidence>
<protein>
    <submittedName>
        <fullName evidence="2">Uncharacterized protein</fullName>
    </submittedName>
</protein>
<evidence type="ECO:0000256" key="1">
    <source>
        <dbReference type="SAM" id="Phobius"/>
    </source>
</evidence>
<gene>
    <name evidence="2" type="ORF">SAMN05216235_1789</name>
</gene>
<keyword evidence="1" id="KW-0812">Transmembrane</keyword>
<keyword evidence="1" id="KW-0472">Membrane</keyword>
<accession>A0AA94HFV9</accession>